<accession>A0AAD1SJH7</accession>
<protein>
    <submittedName>
        <fullName evidence="1">Uncharacterized protein</fullName>
    </submittedName>
</protein>
<dbReference type="EMBL" id="OW240917">
    <property type="protein sequence ID" value="CAH2301453.1"/>
    <property type="molecule type" value="Genomic_DNA"/>
</dbReference>
<organism evidence="1 2">
    <name type="scientific">Pelobates cultripes</name>
    <name type="common">Western spadefoot toad</name>
    <dbReference type="NCBI Taxonomy" id="61616"/>
    <lineage>
        <taxon>Eukaryota</taxon>
        <taxon>Metazoa</taxon>
        <taxon>Chordata</taxon>
        <taxon>Craniata</taxon>
        <taxon>Vertebrata</taxon>
        <taxon>Euteleostomi</taxon>
        <taxon>Amphibia</taxon>
        <taxon>Batrachia</taxon>
        <taxon>Anura</taxon>
        <taxon>Pelobatoidea</taxon>
        <taxon>Pelobatidae</taxon>
        <taxon>Pelobates</taxon>
    </lineage>
</organism>
<dbReference type="Proteomes" id="UP001295444">
    <property type="component" value="Chromosome 06"/>
</dbReference>
<keyword evidence="2" id="KW-1185">Reference proteome</keyword>
<evidence type="ECO:0000313" key="1">
    <source>
        <dbReference type="EMBL" id="CAH2301453.1"/>
    </source>
</evidence>
<evidence type="ECO:0000313" key="2">
    <source>
        <dbReference type="Proteomes" id="UP001295444"/>
    </source>
</evidence>
<reference evidence="1" key="1">
    <citation type="submission" date="2022-03" db="EMBL/GenBank/DDBJ databases">
        <authorList>
            <person name="Alioto T."/>
            <person name="Alioto T."/>
            <person name="Gomez Garrido J."/>
        </authorList>
    </citation>
    <scope>NUCLEOTIDE SEQUENCE</scope>
</reference>
<sequence>MASRAPSPTTSQMSYTATEASALPDSDIRDILNRLPSREDIAKMLSATITFNRVHRALRPRGGLEDFSRDIICCLNDFFLKDSIIKEARISPGSPYKVAEPYNQSPASYEIGRSDIDGAFTFALTTHTNGVTVTITTAEDGRHSSKHWSSRTSPYKIGMVRWETPRRLPNHNVEES</sequence>
<gene>
    <name evidence="1" type="ORF">PECUL_23A003220</name>
</gene>
<dbReference type="AlphaFoldDB" id="A0AAD1SJH7"/>
<name>A0AAD1SJH7_PELCU</name>
<proteinExistence type="predicted"/>